<dbReference type="OrthoDB" id="5864953at2"/>
<reference evidence="2 3" key="1">
    <citation type="submission" date="2017-10" db="EMBL/GenBank/DDBJ databases">
        <title>Draft genome of two endophytic bacteria isolated from 'guarana' Paullinia cupana (Mart.) Ducke.</title>
        <authorList>
            <person name="Siqueira K.A."/>
            <person name="Liotti R.G."/>
            <person name="Mendes T.A."/>
            <person name="Soares M.A."/>
        </authorList>
    </citation>
    <scope>NUCLEOTIDE SEQUENCE [LARGE SCALE GENOMIC DNA]</scope>
    <source>
        <strain evidence="2 3">342</strain>
    </source>
</reference>
<dbReference type="Pfam" id="PF16946">
    <property type="entry name" value="Porin_OmpG_1_2"/>
    <property type="match status" value="1"/>
</dbReference>
<dbReference type="InterPro" id="IPR031605">
    <property type="entry name" value="Porin_OmpG_1_2"/>
</dbReference>
<dbReference type="EMBL" id="PDET01000004">
    <property type="protein sequence ID" value="PRD16110.1"/>
    <property type="molecule type" value="Genomic_DNA"/>
</dbReference>
<dbReference type="Proteomes" id="UP000239181">
    <property type="component" value="Unassembled WGS sequence"/>
</dbReference>
<protein>
    <recommendedName>
        <fullName evidence="4">Porin</fullName>
    </recommendedName>
</protein>
<sequence length="337" mass="38440">MKNYHALAVFIALILPGVTHASMSMAKDRAGNVIAVDPWSYLDEEVMWTSARSSNPAGGKIHGQLKVKYAIEDNNWRHSSFHNGSESATFVQGVMRHDALPGWYLAFSDGRTTNYNGAWDNQTYLSQDQWTQVIVGHEYFYQRLRFGWDVMGGSASQDDRWQARAKFFADLRATDRLSLFGYLYQQIDHRRSGASQNDRDVRSFQIEPGVQYIINNTTGVWFRQAFSSGILERAQWGNIDSKDWTTSAGVWHNWGRLSTTFSGGYGHFKKDNALQDNSEVFQDRRYRFIKLTANYPITSRFTVSGEVTGSDIAQSGNWVTNGDAITTEYKLMLDYNF</sequence>
<dbReference type="RefSeq" id="WP_105592242.1">
    <property type="nucleotide sequence ID" value="NZ_PDET01000004.1"/>
</dbReference>
<feature type="chain" id="PRO_5015628011" description="Porin" evidence="1">
    <location>
        <begin position="22"/>
        <end position="337"/>
    </location>
</feature>
<evidence type="ECO:0000313" key="2">
    <source>
        <dbReference type="EMBL" id="PRD16110.1"/>
    </source>
</evidence>
<dbReference type="AlphaFoldDB" id="A0A2S9IE94"/>
<gene>
    <name evidence="2" type="ORF">CQW29_08245</name>
</gene>
<evidence type="ECO:0000256" key="1">
    <source>
        <dbReference type="SAM" id="SignalP"/>
    </source>
</evidence>
<keyword evidence="1" id="KW-0732">Signal</keyword>
<name>A0A2S9IE94_9GAMM</name>
<proteinExistence type="predicted"/>
<keyword evidence="3" id="KW-1185">Reference proteome</keyword>
<accession>A0A2S9IE94</accession>
<organism evidence="2 3">
    <name type="scientific">Pantoea coffeiphila</name>
    <dbReference type="NCBI Taxonomy" id="1465635"/>
    <lineage>
        <taxon>Bacteria</taxon>
        <taxon>Pseudomonadati</taxon>
        <taxon>Pseudomonadota</taxon>
        <taxon>Gammaproteobacteria</taxon>
        <taxon>Enterobacterales</taxon>
        <taxon>Erwiniaceae</taxon>
        <taxon>Pantoea</taxon>
    </lineage>
</organism>
<comment type="caution">
    <text evidence="2">The sequence shown here is derived from an EMBL/GenBank/DDBJ whole genome shotgun (WGS) entry which is preliminary data.</text>
</comment>
<evidence type="ECO:0000313" key="3">
    <source>
        <dbReference type="Proteomes" id="UP000239181"/>
    </source>
</evidence>
<evidence type="ECO:0008006" key="4">
    <source>
        <dbReference type="Google" id="ProtNLM"/>
    </source>
</evidence>
<feature type="signal peptide" evidence="1">
    <location>
        <begin position="1"/>
        <end position="21"/>
    </location>
</feature>